<evidence type="ECO:0000313" key="13">
    <source>
        <dbReference type="EMBL" id="MBL0392541.1"/>
    </source>
</evidence>
<feature type="transmembrane region" description="Helical" evidence="11">
    <location>
        <begin position="418"/>
        <end position="438"/>
    </location>
</feature>
<comment type="caution">
    <text evidence="13">The sequence shown here is derived from an EMBL/GenBank/DDBJ whole genome shotgun (WGS) entry which is preliminary data.</text>
</comment>
<feature type="transmembrane region" description="Helical" evidence="11">
    <location>
        <begin position="155"/>
        <end position="177"/>
    </location>
</feature>
<reference evidence="13 14" key="1">
    <citation type="journal article" date="2017" name="Int. J. Syst. Evol. Microbiol.">
        <title>Ramlibacter monticola sp. nov., isolated from forest soil.</title>
        <authorList>
            <person name="Chaudhary D.K."/>
            <person name="Kim J."/>
        </authorList>
    </citation>
    <scope>NUCLEOTIDE SEQUENCE [LARGE SCALE GENOMIC DNA]</scope>
    <source>
        <strain evidence="13 14">KACC 19175</strain>
    </source>
</reference>
<feature type="domain" description="Cation/H+ exchanger transmembrane" evidence="12">
    <location>
        <begin position="86"/>
        <end position="475"/>
    </location>
</feature>
<feature type="transmembrane region" description="Helical" evidence="11">
    <location>
        <begin position="335"/>
        <end position="357"/>
    </location>
</feature>
<feature type="region of interest" description="Disordered" evidence="10">
    <location>
        <begin position="1"/>
        <end position="47"/>
    </location>
</feature>
<dbReference type="GO" id="GO:0005886">
    <property type="term" value="C:plasma membrane"/>
    <property type="evidence" value="ECO:0007669"/>
    <property type="project" value="UniProtKB-SubCell"/>
</dbReference>
<evidence type="ECO:0000256" key="4">
    <source>
        <dbReference type="ARBA" id="ARBA00022692"/>
    </source>
</evidence>
<dbReference type="InterPro" id="IPR006153">
    <property type="entry name" value="Cation/H_exchanger_TM"/>
</dbReference>
<feature type="transmembrane region" description="Helical" evidence="11">
    <location>
        <begin position="372"/>
        <end position="398"/>
    </location>
</feature>
<keyword evidence="7" id="KW-0406">Ion transport</keyword>
<protein>
    <submittedName>
        <fullName evidence="13">Sodium:proton antiporter</fullName>
    </submittedName>
</protein>
<feature type="transmembrane region" description="Helical" evidence="11">
    <location>
        <begin position="253"/>
        <end position="272"/>
    </location>
</feature>
<keyword evidence="2" id="KW-0813">Transport</keyword>
<evidence type="ECO:0000256" key="2">
    <source>
        <dbReference type="ARBA" id="ARBA00022448"/>
    </source>
</evidence>
<accession>A0A936Z1G4</accession>
<comment type="subcellular location">
    <subcellularLocation>
        <location evidence="1">Cell membrane</location>
        <topology evidence="1">Multi-pass membrane protein</topology>
    </subcellularLocation>
</comment>
<feature type="transmembrane region" description="Helical" evidence="11">
    <location>
        <begin position="100"/>
        <end position="120"/>
    </location>
</feature>
<keyword evidence="6" id="KW-0915">Sodium</keyword>
<feature type="transmembrane region" description="Helical" evidence="11">
    <location>
        <begin position="126"/>
        <end position="143"/>
    </location>
</feature>
<dbReference type="Gene3D" id="6.10.140.1330">
    <property type="match status" value="1"/>
</dbReference>
<dbReference type="PANTHER" id="PTHR10110">
    <property type="entry name" value="SODIUM/HYDROGEN EXCHANGER"/>
    <property type="match status" value="1"/>
</dbReference>
<evidence type="ECO:0000256" key="3">
    <source>
        <dbReference type="ARBA" id="ARBA00022475"/>
    </source>
</evidence>
<organism evidence="13 14">
    <name type="scientific">Ramlibacter monticola</name>
    <dbReference type="NCBI Taxonomy" id="1926872"/>
    <lineage>
        <taxon>Bacteria</taxon>
        <taxon>Pseudomonadati</taxon>
        <taxon>Pseudomonadota</taxon>
        <taxon>Betaproteobacteria</taxon>
        <taxon>Burkholderiales</taxon>
        <taxon>Comamonadaceae</taxon>
        <taxon>Ramlibacter</taxon>
    </lineage>
</organism>
<keyword evidence="4 11" id="KW-0812">Transmembrane</keyword>
<keyword evidence="14" id="KW-1185">Reference proteome</keyword>
<dbReference type="EMBL" id="JAEQNE010000003">
    <property type="protein sequence ID" value="MBL0392541.1"/>
    <property type="molecule type" value="Genomic_DNA"/>
</dbReference>
<evidence type="ECO:0000256" key="5">
    <source>
        <dbReference type="ARBA" id="ARBA00022989"/>
    </source>
</evidence>
<evidence type="ECO:0000256" key="1">
    <source>
        <dbReference type="ARBA" id="ARBA00004651"/>
    </source>
</evidence>
<evidence type="ECO:0000256" key="8">
    <source>
        <dbReference type="ARBA" id="ARBA00023136"/>
    </source>
</evidence>
<sequence length="594" mass="63046">MRLGQRRGIAAPGSLESQGPHRARPGLLPVPPREGLQDLRRGPAGGLGPVARPARRFRSRFLPAAGAAILRLVRELEHILALFVAAVLLAAAARRAGAPYPVFLAIGGALLAFIPGAPSPVLPPELVLALFVAPILVDAGYDASLRDLRENWAPLVSLVIFAVGLTTAAVAAVAHALVPGLPWGAAIALGAIVAPPDAVAATAVLRPLRPPQRILGILEGESLLNDASALLIYRLAVGAVAAGGFSVQAVAPTFLLAVLGSLVAGPALGWLVQRLLEQVQHIPTAIILQFVGTLTVWLVAEHVGLSGVLTTVCFAMTLGRTAPARTPARIRVPTNAVWATVVFALNIFAFIFIGLQIRPILVELPSSAREQYLLVAAAVLATVILVRIGWHMSFNAVIRWRDRRHGFHPPRPMLRPTVGSGLVISWAGMRGIVTLAAALALPGDFPARDLIVVTAFFVVLGTLLIQGLTLKSLLRALDLHDGDPVAREEHEARRRMLEAAYAQLPSGDAPAVNLVRKDLKIRLGQLQRGEGPHASFAVEYDSAYRGALRAARQVLLAMRDSGDIGDDAFHTLENDLDWMEVSDPLRAANADATE</sequence>
<dbReference type="AlphaFoldDB" id="A0A936Z1G4"/>
<dbReference type="InterPro" id="IPR018422">
    <property type="entry name" value="Cation/H_exchanger_CPA1"/>
</dbReference>
<keyword evidence="3" id="KW-1003">Cell membrane</keyword>
<dbReference type="GO" id="GO:0098719">
    <property type="term" value="P:sodium ion import across plasma membrane"/>
    <property type="evidence" value="ECO:0007669"/>
    <property type="project" value="TreeGrafter"/>
</dbReference>
<evidence type="ECO:0000256" key="6">
    <source>
        <dbReference type="ARBA" id="ARBA00023053"/>
    </source>
</evidence>
<evidence type="ECO:0000313" key="14">
    <source>
        <dbReference type="Proteomes" id="UP000599109"/>
    </source>
</evidence>
<dbReference type="PANTHER" id="PTHR10110:SF86">
    <property type="entry name" value="SODIUM_HYDROGEN EXCHANGER 7"/>
    <property type="match status" value="1"/>
</dbReference>
<proteinExistence type="predicted"/>
<evidence type="ECO:0000259" key="12">
    <source>
        <dbReference type="Pfam" id="PF00999"/>
    </source>
</evidence>
<dbReference type="GO" id="GO:0015385">
    <property type="term" value="F:sodium:proton antiporter activity"/>
    <property type="evidence" value="ECO:0007669"/>
    <property type="project" value="InterPro"/>
</dbReference>
<gene>
    <name evidence="13" type="ORF">JJ685_15480</name>
</gene>
<keyword evidence="9" id="KW-0739">Sodium transport</keyword>
<evidence type="ECO:0000256" key="7">
    <source>
        <dbReference type="ARBA" id="ARBA00023065"/>
    </source>
</evidence>
<evidence type="ECO:0000256" key="11">
    <source>
        <dbReference type="SAM" id="Phobius"/>
    </source>
</evidence>
<evidence type="ECO:0000256" key="9">
    <source>
        <dbReference type="ARBA" id="ARBA00023201"/>
    </source>
</evidence>
<name>A0A936Z1G4_9BURK</name>
<keyword evidence="5 11" id="KW-1133">Transmembrane helix</keyword>
<dbReference type="GO" id="GO:0051453">
    <property type="term" value="P:regulation of intracellular pH"/>
    <property type="evidence" value="ECO:0007669"/>
    <property type="project" value="TreeGrafter"/>
</dbReference>
<dbReference type="Pfam" id="PF00999">
    <property type="entry name" value="Na_H_Exchanger"/>
    <property type="match status" value="1"/>
</dbReference>
<dbReference type="Proteomes" id="UP000599109">
    <property type="component" value="Unassembled WGS sequence"/>
</dbReference>
<keyword evidence="8 11" id="KW-0472">Membrane</keyword>
<feature type="transmembrane region" description="Helical" evidence="11">
    <location>
        <begin position="227"/>
        <end position="247"/>
    </location>
</feature>
<feature type="transmembrane region" description="Helical" evidence="11">
    <location>
        <begin position="76"/>
        <end position="93"/>
    </location>
</feature>
<feature type="transmembrane region" description="Helical" evidence="11">
    <location>
        <begin position="450"/>
        <end position="470"/>
    </location>
</feature>
<dbReference type="GO" id="GO:0015386">
    <property type="term" value="F:potassium:proton antiporter activity"/>
    <property type="evidence" value="ECO:0007669"/>
    <property type="project" value="TreeGrafter"/>
</dbReference>
<evidence type="ECO:0000256" key="10">
    <source>
        <dbReference type="SAM" id="MobiDB-lite"/>
    </source>
</evidence>